<gene>
    <name evidence="1" type="ORF">L207DRAFT_391814</name>
</gene>
<dbReference type="OrthoDB" id="2157530at2759"/>
<dbReference type="Proteomes" id="UP000235786">
    <property type="component" value="Unassembled WGS sequence"/>
</dbReference>
<evidence type="ECO:0000313" key="2">
    <source>
        <dbReference type="Proteomes" id="UP000235786"/>
    </source>
</evidence>
<feature type="non-terminal residue" evidence="1">
    <location>
        <position position="1"/>
    </location>
</feature>
<reference evidence="1 2" key="1">
    <citation type="submission" date="2016-04" db="EMBL/GenBank/DDBJ databases">
        <title>A degradative enzymes factory behind the ericoid mycorrhizal symbiosis.</title>
        <authorList>
            <consortium name="DOE Joint Genome Institute"/>
            <person name="Martino E."/>
            <person name="Morin E."/>
            <person name="Grelet G."/>
            <person name="Kuo A."/>
            <person name="Kohler A."/>
            <person name="Daghino S."/>
            <person name="Barry K."/>
            <person name="Choi C."/>
            <person name="Cichocki N."/>
            <person name="Clum A."/>
            <person name="Copeland A."/>
            <person name="Hainaut M."/>
            <person name="Haridas S."/>
            <person name="Labutti K."/>
            <person name="Lindquist E."/>
            <person name="Lipzen A."/>
            <person name="Khouja H.-R."/>
            <person name="Murat C."/>
            <person name="Ohm R."/>
            <person name="Olson A."/>
            <person name="Spatafora J."/>
            <person name="Veneault-Fourrey C."/>
            <person name="Henrissat B."/>
            <person name="Grigoriev I."/>
            <person name="Martin F."/>
            <person name="Perotto S."/>
        </authorList>
    </citation>
    <scope>NUCLEOTIDE SEQUENCE [LARGE SCALE GENOMIC DNA]</scope>
    <source>
        <strain evidence="1 2">F</strain>
    </source>
</reference>
<proteinExistence type="predicted"/>
<dbReference type="EMBL" id="KZ613943">
    <property type="protein sequence ID" value="PMD42832.1"/>
    <property type="molecule type" value="Genomic_DNA"/>
</dbReference>
<organism evidence="1 2">
    <name type="scientific">Hyaloscypha variabilis (strain UAMH 11265 / GT02V1 / F)</name>
    <name type="common">Meliniomyces variabilis</name>
    <dbReference type="NCBI Taxonomy" id="1149755"/>
    <lineage>
        <taxon>Eukaryota</taxon>
        <taxon>Fungi</taxon>
        <taxon>Dikarya</taxon>
        <taxon>Ascomycota</taxon>
        <taxon>Pezizomycotina</taxon>
        <taxon>Leotiomycetes</taxon>
        <taxon>Helotiales</taxon>
        <taxon>Hyaloscyphaceae</taxon>
        <taxon>Hyaloscypha</taxon>
        <taxon>Hyaloscypha variabilis</taxon>
    </lineage>
</organism>
<keyword evidence="2" id="KW-1185">Reference proteome</keyword>
<name>A0A2J6RWE6_HYAVF</name>
<sequence length="73" mass="8107">RAAARFCFQLRESMTSTGIVSMVPHRTEVGDFIVVIKGVCVPMVLREVNGFDGRFQVVGQAYCHGFMNGEILQ</sequence>
<accession>A0A2J6RWE6</accession>
<dbReference type="Pfam" id="PF26639">
    <property type="entry name" value="Het-6_barrel"/>
    <property type="match status" value="1"/>
</dbReference>
<protein>
    <submittedName>
        <fullName evidence="1">Uncharacterized protein</fullName>
    </submittedName>
</protein>
<feature type="non-terminal residue" evidence="1">
    <location>
        <position position="73"/>
    </location>
</feature>
<evidence type="ECO:0000313" key="1">
    <source>
        <dbReference type="EMBL" id="PMD42832.1"/>
    </source>
</evidence>
<dbReference type="AlphaFoldDB" id="A0A2J6RWE6"/>